<dbReference type="SUPFAM" id="SSF48317">
    <property type="entry name" value="Acid phosphatase/Vanadium-dependent haloperoxidase"/>
    <property type="match status" value="1"/>
</dbReference>
<keyword evidence="2" id="KW-1133">Transmembrane helix</keyword>
<feature type="compositionally biased region" description="Gly residues" evidence="1">
    <location>
        <begin position="248"/>
        <end position="271"/>
    </location>
</feature>
<comment type="caution">
    <text evidence="4">The sequence shown here is derived from an EMBL/GenBank/DDBJ whole genome shotgun (WGS) entry which is preliminary data.</text>
</comment>
<keyword evidence="2" id="KW-0812">Transmembrane</keyword>
<sequence length="297" mass="29584">MPHPTGLEPVSSADQGRTAGTGRTIALAAGIPLLLFTAVTVLAAAHDWAPRAAESSIHAWVLTHRPAWAVRVAGVVTDLGTGVPPYLAAVAAGILTLRRSPRTDRRLVALCAPVLVLAVGQLLRNGLMRGFARPRPPMADWVAASPSGYSYPSGHAFTSAAAAGLLGWALMRGVRRSVALPLTLALGVAAVAVGLTRIYLGVHWPLDVLGGWCLAAAWLGLTLPLLAVGVRPRPAAPPAQPVRDTDGGEAGGEAGGSEGGASAGSAGGAAGGSADEARGEGRGTAAGGADGTAEGGV</sequence>
<protein>
    <submittedName>
        <fullName evidence="4">Phosphatase PAP2 family protein</fullName>
    </submittedName>
</protein>
<dbReference type="Proteomes" id="UP001596435">
    <property type="component" value="Unassembled WGS sequence"/>
</dbReference>
<feature type="region of interest" description="Disordered" evidence="1">
    <location>
        <begin position="234"/>
        <end position="297"/>
    </location>
</feature>
<dbReference type="PANTHER" id="PTHR14969:SF13">
    <property type="entry name" value="AT30094P"/>
    <property type="match status" value="1"/>
</dbReference>
<dbReference type="InterPro" id="IPR036938">
    <property type="entry name" value="PAP2/HPO_sf"/>
</dbReference>
<organism evidence="4 5">
    <name type="scientific">Kitasatospora paranensis</name>
    <dbReference type="NCBI Taxonomy" id="258053"/>
    <lineage>
        <taxon>Bacteria</taxon>
        <taxon>Bacillati</taxon>
        <taxon>Actinomycetota</taxon>
        <taxon>Actinomycetes</taxon>
        <taxon>Kitasatosporales</taxon>
        <taxon>Streptomycetaceae</taxon>
        <taxon>Kitasatospora</taxon>
    </lineage>
</organism>
<gene>
    <name evidence="4" type="ORF">ACFQMG_30550</name>
</gene>
<feature type="compositionally biased region" description="Gly residues" evidence="1">
    <location>
        <begin position="282"/>
        <end position="297"/>
    </location>
</feature>
<keyword evidence="5" id="KW-1185">Reference proteome</keyword>
<evidence type="ECO:0000313" key="4">
    <source>
        <dbReference type="EMBL" id="MFC7183896.1"/>
    </source>
</evidence>
<evidence type="ECO:0000256" key="1">
    <source>
        <dbReference type="SAM" id="MobiDB-lite"/>
    </source>
</evidence>
<dbReference type="InterPro" id="IPR000326">
    <property type="entry name" value="PAP2/HPO"/>
</dbReference>
<feature type="transmembrane region" description="Helical" evidence="2">
    <location>
        <begin position="178"/>
        <end position="202"/>
    </location>
</feature>
<feature type="transmembrane region" description="Helical" evidence="2">
    <location>
        <begin position="25"/>
        <end position="48"/>
    </location>
</feature>
<dbReference type="EMBL" id="JBHTAJ010000081">
    <property type="protein sequence ID" value="MFC7183896.1"/>
    <property type="molecule type" value="Genomic_DNA"/>
</dbReference>
<dbReference type="CDD" id="cd03392">
    <property type="entry name" value="PAP2_like_2"/>
    <property type="match status" value="1"/>
</dbReference>
<feature type="transmembrane region" description="Helical" evidence="2">
    <location>
        <begin position="148"/>
        <end position="171"/>
    </location>
</feature>
<feature type="domain" description="Phosphatidic acid phosphatase type 2/haloperoxidase" evidence="3">
    <location>
        <begin position="108"/>
        <end position="223"/>
    </location>
</feature>
<keyword evidence="2" id="KW-0472">Membrane</keyword>
<dbReference type="SMART" id="SM00014">
    <property type="entry name" value="acidPPc"/>
    <property type="match status" value="1"/>
</dbReference>
<evidence type="ECO:0000259" key="3">
    <source>
        <dbReference type="SMART" id="SM00014"/>
    </source>
</evidence>
<dbReference type="Pfam" id="PF01569">
    <property type="entry name" value="PAP2"/>
    <property type="match status" value="1"/>
</dbReference>
<dbReference type="Gene3D" id="1.20.144.10">
    <property type="entry name" value="Phosphatidic acid phosphatase type 2/haloperoxidase"/>
    <property type="match status" value="1"/>
</dbReference>
<dbReference type="RefSeq" id="WP_345704493.1">
    <property type="nucleotide sequence ID" value="NZ_BAABKV010000001.1"/>
</dbReference>
<evidence type="ECO:0000313" key="5">
    <source>
        <dbReference type="Proteomes" id="UP001596435"/>
    </source>
</evidence>
<evidence type="ECO:0000256" key="2">
    <source>
        <dbReference type="SAM" id="Phobius"/>
    </source>
</evidence>
<proteinExistence type="predicted"/>
<feature type="transmembrane region" description="Helical" evidence="2">
    <location>
        <begin position="208"/>
        <end position="230"/>
    </location>
</feature>
<reference evidence="5" key="1">
    <citation type="journal article" date="2019" name="Int. J. Syst. Evol. Microbiol.">
        <title>The Global Catalogue of Microorganisms (GCM) 10K type strain sequencing project: providing services to taxonomists for standard genome sequencing and annotation.</title>
        <authorList>
            <consortium name="The Broad Institute Genomics Platform"/>
            <consortium name="The Broad Institute Genome Sequencing Center for Infectious Disease"/>
            <person name="Wu L."/>
            <person name="Ma J."/>
        </authorList>
    </citation>
    <scope>NUCLEOTIDE SEQUENCE [LARGE SCALE GENOMIC DNA]</scope>
    <source>
        <strain evidence="5">CGMCC 1.12859</strain>
    </source>
</reference>
<feature type="transmembrane region" description="Helical" evidence="2">
    <location>
        <begin position="107"/>
        <end position="128"/>
    </location>
</feature>
<accession>A0ABW2G7B6</accession>
<dbReference type="PANTHER" id="PTHR14969">
    <property type="entry name" value="SPHINGOSINE-1-PHOSPHATE PHOSPHOHYDROLASE"/>
    <property type="match status" value="1"/>
</dbReference>
<name>A0ABW2G7B6_9ACTN</name>